<comment type="caution">
    <text evidence="1">The sequence shown here is derived from an EMBL/GenBank/DDBJ whole genome shotgun (WGS) entry which is preliminary data.</text>
</comment>
<dbReference type="EMBL" id="JASJOT010000006">
    <property type="protein sequence ID" value="MDJ1493637.1"/>
    <property type="molecule type" value="Genomic_DNA"/>
</dbReference>
<sequence>MVLIGKQVSKEAINNRLLKNAAHFWGVKNIHSLDPFVRLLMEALSNELFNAYNDIQNTESRILERIARLLTPDMYVSPRPAHAIAYLRTREAGQILHAHSQLGFQKKVQVKETGLNFTEYPVIFTPVDSIRLWNADVKYYASGSTLYGFDEQRNKAIQGFTDNPLPYQCAWVALSVDPEEHLKNVSFYASFQPDVDDWIYTLLPVAFWKTSDGKELTVKPNLSYVSSEIGAGQTIESVFSDYEVMKMLENEVKTIYGKQFITIEDLDKIWQNPDPYAVPEAIKERFAIVNSGNQEPLVWLHIEFPSYFSSDILNSLSLNINAFPVMNRKPKLYFHSIKEINNVIPLIPEAYENFLSVISVSDDRKREYFNIPQGASDIGKGHFSVRYGGVERFDERNAREFISYLTELLRDEVASFAAYGKDFVASVVNELTKKIKMIEQKVEKDPNKNYEVPTYIFVEPIDNAAQTMEVYYWLTNSLLANSIRAGSRLLRISVPVATIGDPVLLTTTRGGRTKLQSFDRVHAYKYALTTRNRLVTQEDIKNFCFYHLGNQIMRVDIRKGLQPGKLSKQGLVATVDVILFPSEEIEVSIDGWKVICLDLLNQLVAHSMDGIRYRVMVQSDINQVILT</sequence>
<dbReference type="Proteomes" id="UP001228581">
    <property type="component" value="Unassembled WGS sequence"/>
</dbReference>
<proteinExistence type="predicted"/>
<reference evidence="1 2" key="1">
    <citation type="submission" date="2023-05" db="EMBL/GenBank/DDBJ databases">
        <authorList>
            <person name="Zhang X."/>
        </authorList>
    </citation>
    <scope>NUCLEOTIDE SEQUENCE [LARGE SCALE GENOMIC DNA]</scope>
    <source>
        <strain evidence="1 2">DM2B3-1</strain>
    </source>
</reference>
<gene>
    <name evidence="1" type="ORF">QNI19_11895</name>
</gene>
<evidence type="ECO:0000313" key="2">
    <source>
        <dbReference type="Proteomes" id="UP001228581"/>
    </source>
</evidence>
<accession>A0ABT7CIS1</accession>
<evidence type="ECO:0000313" key="1">
    <source>
        <dbReference type="EMBL" id="MDJ1493637.1"/>
    </source>
</evidence>
<keyword evidence="2" id="KW-1185">Reference proteome</keyword>
<protein>
    <submittedName>
        <fullName evidence="1">Type VI secretion system baseplate subunit TssF</fullName>
    </submittedName>
</protein>
<dbReference type="Pfam" id="PF05947">
    <property type="entry name" value="T6SS_TssF"/>
    <property type="match status" value="1"/>
</dbReference>
<name>A0ABT7CIS1_9BACT</name>
<dbReference type="InterPro" id="IPR010272">
    <property type="entry name" value="T6SS_TssF"/>
</dbReference>
<organism evidence="1 2">
    <name type="scientific">Xanthocytophaga flava</name>
    <dbReference type="NCBI Taxonomy" id="3048013"/>
    <lineage>
        <taxon>Bacteria</taxon>
        <taxon>Pseudomonadati</taxon>
        <taxon>Bacteroidota</taxon>
        <taxon>Cytophagia</taxon>
        <taxon>Cytophagales</taxon>
        <taxon>Rhodocytophagaceae</taxon>
        <taxon>Xanthocytophaga</taxon>
    </lineage>
</organism>
<dbReference type="RefSeq" id="WP_313996005.1">
    <property type="nucleotide sequence ID" value="NZ_JASJOT010000006.1"/>
</dbReference>